<dbReference type="InterPro" id="IPR018378">
    <property type="entry name" value="C-type_lectin_CS"/>
</dbReference>
<dbReference type="PANTHER" id="PTHR22799">
    <property type="entry name" value="TETRANECTIN-RELATED"/>
    <property type="match status" value="1"/>
</dbReference>
<reference evidence="7" key="1">
    <citation type="thesis" date="2020" institute="ProQuest LLC" country="789 East Eisenhower Parkway, Ann Arbor, MI, USA">
        <title>Comparative Genomics and Chromosome Evolution.</title>
        <authorList>
            <person name="Mudd A.B."/>
        </authorList>
    </citation>
    <scope>NUCLEOTIDE SEQUENCE</scope>
    <source>
        <strain evidence="7">1538</strain>
        <tissue evidence="7">Blood</tissue>
    </source>
</reference>
<comment type="caution">
    <text evidence="7">The sequence shown here is derived from an EMBL/GenBank/DDBJ whole genome shotgun (WGS) entry which is preliminary data.</text>
</comment>
<proteinExistence type="predicted"/>
<evidence type="ECO:0000256" key="5">
    <source>
        <dbReference type="ARBA" id="ARBA00023157"/>
    </source>
</evidence>
<dbReference type="InterPro" id="IPR016186">
    <property type="entry name" value="C-type_lectin-like/link_sf"/>
</dbReference>
<accession>A0AAV3ABF5</accession>
<dbReference type="SMART" id="SM00034">
    <property type="entry name" value="CLECT"/>
    <property type="match status" value="1"/>
</dbReference>
<keyword evidence="4" id="KW-0430">Lectin</keyword>
<dbReference type="EMBL" id="DYDO01000004">
    <property type="protein sequence ID" value="DBA26681.1"/>
    <property type="molecule type" value="Genomic_DNA"/>
</dbReference>
<gene>
    <name evidence="7" type="ORF">GDO54_010910</name>
</gene>
<evidence type="ECO:0000259" key="6">
    <source>
        <dbReference type="PROSITE" id="PS50041"/>
    </source>
</evidence>
<dbReference type="AlphaFoldDB" id="A0AAV3ABF5"/>
<dbReference type="GO" id="GO:0001503">
    <property type="term" value="P:ossification"/>
    <property type="evidence" value="ECO:0007669"/>
    <property type="project" value="TreeGrafter"/>
</dbReference>
<dbReference type="InterPro" id="IPR016187">
    <property type="entry name" value="CTDL_fold"/>
</dbReference>
<dbReference type="Gene3D" id="3.10.100.10">
    <property type="entry name" value="Mannose-Binding Protein A, subunit A"/>
    <property type="match status" value="1"/>
</dbReference>
<dbReference type="Pfam" id="PF00059">
    <property type="entry name" value="Lectin_C"/>
    <property type="match status" value="1"/>
</dbReference>
<dbReference type="PROSITE" id="PS00615">
    <property type="entry name" value="C_TYPE_LECTIN_1"/>
    <property type="match status" value="1"/>
</dbReference>
<organism evidence="7 8">
    <name type="scientific">Pyxicephalus adspersus</name>
    <name type="common">African bullfrog</name>
    <dbReference type="NCBI Taxonomy" id="30357"/>
    <lineage>
        <taxon>Eukaryota</taxon>
        <taxon>Metazoa</taxon>
        <taxon>Chordata</taxon>
        <taxon>Craniata</taxon>
        <taxon>Vertebrata</taxon>
        <taxon>Euteleostomi</taxon>
        <taxon>Amphibia</taxon>
        <taxon>Batrachia</taxon>
        <taxon>Anura</taxon>
        <taxon>Neobatrachia</taxon>
        <taxon>Ranoidea</taxon>
        <taxon>Pyxicephalidae</taxon>
        <taxon>Pyxicephalinae</taxon>
        <taxon>Pyxicephalus</taxon>
    </lineage>
</organism>
<evidence type="ECO:0000256" key="3">
    <source>
        <dbReference type="ARBA" id="ARBA00022729"/>
    </source>
</evidence>
<dbReference type="Proteomes" id="UP001181693">
    <property type="component" value="Unassembled WGS sequence"/>
</dbReference>
<feature type="domain" description="C-type lectin" evidence="6">
    <location>
        <begin position="25"/>
        <end position="117"/>
    </location>
</feature>
<dbReference type="SUPFAM" id="SSF56436">
    <property type="entry name" value="C-type lectin-like"/>
    <property type="match status" value="1"/>
</dbReference>
<dbReference type="GO" id="GO:0030246">
    <property type="term" value="F:carbohydrate binding"/>
    <property type="evidence" value="ECO:0007669"/>
    <property type="project" value="UniProtKB-KW"/>
</dbReference>
<sequence length="118" mass="13396">MQVVGNKIIVSSGKDEKIETTHAICQAIGGRIAAPKNEAENNAIMFFLKKYNQYAYLGLKEGPLPGIFLYSNRFPAMFTRWKKNEPNGKGQEKCVEMYTDGQWNDKSCNQKRLTVCEL</sequence>
<dbReference type="GO" id="GO:0005615">
    <property type="term" value="C:extracellular space"/>
    <property type="evidence" value="ECO:0007669"/>
    <property type="project" value="TreeGrafter"/>
</dbReference>
<keyword evidence="5" id="KW-1015">Disulfide bond</keyword>
<dbReference type="PROSITE" id="PS50041">
    <property type="entry name" value="C_TYPE_LECTIN_2"/>
    <property type="match status" value="1"/>
</dbReference>
<evidence type="ECO:0000256" key="4">
    <source>
        <dbReference type="ARBA" id="ARBA00022734"/>
    </source>
</evidence>
<name>A0AAV3ABF5_PYXAD</name>
<evidence type="ECO:0000256" key="2">
    <source>
        <dbReference type="ARBA" id="ARBA00022525"/>
    </source>
</evidence>
<evidence type="ECO:0000313" key="7">
    <source>
        <dbReference type="EMBL" id="DBA26681.1"/>
    </source>
</evidence>
<comment type="subcellular location">
    <subcellularLocation>
        <location evidence="1">Secreted</location>
    </subcellularLocation>
</comment>
<keyword evidence="3" id="KW-0732">Signal</keyword>
<evidence type="ECO:0000313" key="8">
    <source>
        <dbReference type="Proteomes" id="UP001181693"/>
    </source>
</evidence>
<keyword evidence="2" id="KW-0964">Secreted</keyword>
<protein>
    <recommendedName>
        <fullName evidence="6">C-type lectin domain-containing protein</fullName>
    </recommendedName>
</protein>
<dbReference type="GO" id="GO:0008083">
    <property type="term" value="F:growth factor activity"/>
    <property type="evidence" value="ECO:0007669"/>
    <property type="project" value="TreeGrafter"/>
</dbReference>
<dbReference type="InterPro" id="IPR051663">
    <property type="entry name" value="CLec_Tetranectin-domain"/>
</dbReference>
<evidence type="ECO:0000256" key="1">
    <source>
        <dbReference type="ARBA" id="ARBA00004613"/>
    </source>
</evidence>
<dbReference type="PANTHER" id="PTHR22799:SF1">
    <property type="entry name" value="C-TYPE LECTIN DOMAIN FAMILY 11 MEMBER A"/>
    <property type="match status" value="1"/>
</dbReference>
<keyword evidence="8" id="KW-1185">Reference proteome</keyword>
<dbReference type="InterPro" id="IPR001304">
    <property type="entry name" value="C-type_lectin-like"/>
</dbReference>